<comment type="pathway">
    <text evidence="2 12">Lipid metabolism; fatty acid biosynthesis.</text>
</comment>
<dbReference type="GO" id="GO:0030497">
    <property type="term" value="P:fatty acid elongation"/>
    <property type="evidence" value="ECO:0007669"/>
    <property type="project" value="UniProtKB-ARBA"/>
</dbReference>
<proteinExistence type="inferred from homology"/>
<evidence type="ECO:0000256" key="8">
    <source>
        <dbReference type="ARBA" id="ARBA00023098"/>
    </source>
</evidence>
<evidence type="ECO:0000256" key="6">
    <source>
        <dbReference type="ARBA" id="ARBA00022857"/>
    </source>
</evidence>
<evidence type="ECO:0000313" key="14">
    <source>
        <dbReference type="EMBL" id="RDH40836.1"/>
    </source>
</evidence>
<dbReference type="SMART" id="SM00822">
    <property type="entry name" value="PKS_KR"/>
    <property type="match status" value="1"/>
</dbReference>
<comment type="function">
    <text evidence="1 12">Catalyzes the NADPH-dependent reduction of beta-ketoacyl-ACP substrates to beta-hydroxyacyl-ACP products, the first reductive step in the elongation cycle of fatty acid biosynthesis.</text>
</comment>
<comment type="subunit">
    <text evidence="12">Homotetramer.</text>
</comment>
<dbReference type="UniPathway" id="UPA00094"/>
<keyword evidence="4 12" id="KW-0444">Lipid biosynthesis</keyword>
<dbReference type="PROSITE" id="PS00061">
    <property type="entry name" value="ADH_SHORT"/>
    <property type="match status" value="1"/>
</dbReference>
<keyword evidence="7 12" id="KW-0560">Oxidoreductase</keyword>
<reference evidence="14 15" key="2">
    <citation type="journal article" date="2018" name="J. Invertebr. Pathol.">
        <title>'Candidatus Aquirickettsiella gammari' (Gammaproteobacteria: Legionellales: Coxiellaceae): A bacterial pathogen of the freshwater crustacean Gammarus fossarum (Malacostraca: Amphipoda).</title>
        <authorList>
            <person name="Bojko J."/>
            <person name="Dunn A.M."/>
            <person name="Stebbing P.D."/>
            <person name="van Aerle R."/>
            <person name="Bacela-Spychalska K."/>
            <person name="Bean T.P."/>
            <person name="Urrutia A."/>
            <person name="Stentiford G.D."/>
        </authorList>
    </citation>
    <scope>NUCLEOTIDE SEQUENCE [LARGE SCALE GENOMIC DNA]</scope>
    <source>
        <strain evidence="14">RA15029</strain>
    </source>
</reference>
<keyword evidence="9 12" id="KW-0275">Fatty acid biosynthesis</keyword>
<organism evidence="14 15">
    <name type="scientific">Candidatus Aquirickettsiella gammari</name>
    <dbReference type="NCBI Taxonomy" id="2016198"/>
    <lineage>
        <taxon>Bacteria</taxon>
        <taxon>Pseudomonadati</taxon>
        <taxon>Pseudomonadota</taxon>
        <taxon>Gammaproteobacteria</taxon>
        <taxon>Legionellales</taxon>
        <taxon>Coxiellaceae</taxon>
        <taxon>Candidatus Aquirickettsiella</taxon>
    </lineage>
</organism>
<feature type="binding site" evidence="11">
    <location>
        <position position="89"/>
    </location>
    <ligand>
        <name>NADP(+)</name>
        <dbReference type="ChEBI" id="CHEBI:58349"/>
    </ligand>
</feature>
<dbReference type="Pfam" id="PF13561">
    <property type="entry name" value="adh_short_C2"/>
    <property type="match status" value="1"/>
</dbReference>
<gene>
    <name evidence="14" type="ORF">CFE62_001515</name>
</gene>
<evidence type="ECO:0000256" key="12">
    <source>
        <dbReference type="RuleBase" id="RU366074"/>
    </source>
</evidence>
<name>A0A370CL14_9COXI</name>
<feature type="binding site" evidence="11">
    <location>
        <position position="38"/>
    </location>
    <ligand>
        <name>NADP(+)</name>
        <dbReference type="ChEBI" id="CHEBI:58349"/>
    </ligand>
</feature>
<dbReference type="CDD" id="cd05333">
    <property type="entry name" value="BKR_SDR_c"/>
    <property type="match status" value="1"/>
</dbReference>
<comment type="catalytic activity">
    <reaction evidence="12">
        <text>a (3R)-hydroxyacyl-[ACP] + NADP(+) = a 3-oxoacyl-[ACP] + NADPH + H(+)</text>
        <dbReference type="Rhea" id="RHEA:17397"/>
        <dbReference type="Rhea" id="RHEA-COMP:9916"/>
        <dbReference type="Rhea" id="RHEA-COMP:9945"/>
        <dbReference type="ChEBI" id="CHEBI:15378"/>
        <dbReference type="ChEBI" id="CHEBI:57783"/>
        <dbReference type="ChEBI" id="CHEBI:58349"/>
        <dbReference type="ChEBI" id="CHEBI:78776"/>
        <dbReference type="ChEBI" id="CHEBI:78827"/>
        <dbReference type="EC" id="1.1.1.100"/>
    </reaction>
</comment>
<evidence type="ECO:0000256" key="2">
    <source>
        <dbReference type="ARBA" id="ARBA00005194"/>
    </source>
</evidence>
<dbReference type="PRINTS" id="PR00081">
    <property type="entry name" value="GDHRDH"/>
</dbReference>
<evidence type="ECO:0000256" key="7">
    <source>
        <dbReference type="ARBA" id="ARBA00023002"/>
    </source>
</evidence>
<reference evidence="14 15" key="1">
    <citation type="journal article" date="2017" name="Int. J. Syst. Evol. Microbiol.">
        <title>Aquarickettsiella crustaci n. gen. n. sp. (Gammaproteobacteria: Legionellales: Coxiellaceae); a bacterial pathogen of the freshwater crustacean: Gammarus fossarum (Malacostraca: Amphipoda).</title>
        <authorList>
            <person name="Bojko J."/>
            <person name="Dunn A.M."/>
            <person name="Stebbing P.D."/>
            <person name="Van Aerle R."/>
            <person name="Bacela-Spychalska K."/>
            <person name="Bean T.P."/>
            <person name="Stentiford G.D."/>
        </authorList>
    </citation>
    <scope>NUCLEOTIDE SEQUENCE [LARGE SCALE GENOMIC DNA]</scope>
    <source>
        <strain evidence="14">RA15029</strain>
    </source>
</reference>
<dbReference type="NCBIfam" id="NF005559">
    <property type="entry name" value="PRK07231.1"/>
    <property type="match status" value="1"/>
</dbReference>
<dbReference type="PANTHER" id="PTHR42879:SF2">
    <property type="entry name" value="3-OXOACYL-[ACYL-CARRIER-PROTEIN] REDUCTASE FABG"/>
    <property type="match status" value="1"/>
</dbReference>
<dbReference type="PANTHER" id="PTHR42879">
    <property type="entry name" value="3-OXOACYL-(ACYL-CARRIER-PROTEIN) REDUCTASE"/>
    <property type="match status" value="1"/>
</dbReference>
<feature type="active site" description="Proton acceptor" evidence="10">
    <location>
        <position position="154"/>
    </location>
</feature>
<evidence type="ECO:0000256" key="5">
    <source>
        <dbReference type="ARBA" id="ARBA00022832"/>
    </source>
</evidence>
<dbReference type="Gene3D" id="3.40.50.720">
    <property type="entry name" value="NAD(P)-binding Rossmann-like Domain"/>
    <property type="match status" value="1"/>
</dbReference>
<keyword evidence="6 11" id="KW-0521">NADP</keyword>
<dbReference type="FunFam" id="3.40.50.720:FF:000037">
    <property type="entry name" value="3-oxoacyl-[acyl-carrier-protein] reductase FabG"/>
    <property type="match status" value="1"/>
</dbReference>
<evidence type="ECO:0000256" key="9">
    <source>
        <dbReference type="ARBA" id="ARBA00023160"/>
    </source>
</evidence>
<evidence type="ECO:0000256" key="10">
    <source>
        <dbReference type="PIRSR" id="PIRSR611284-1"/>
    </source>
</evidence>
<comment type="similarity">
    <text evidence="3 12">Belongs to the short-chain dehydrogenases/reductases (SDR) family.</text>
</comment>
<dbReference type="InterPro" id="IPR050259">
    <property type="entry name" value="SDR"/>
</dbReference>
<dbReference type="NCBIfam" id="NF009466">
    <property type="entry name" value="PRK12826.1-2"/>
    <property type="match status" value="1"/>
</dbReference>
<evidence type="ECO:0000256" key="11">
    <source>
        <dbReference type="PIRSR" id="PIRSR611284-2"/>
    </source>
</evidence>
<evidence type="ECO:0000313" key="15">
    <source>
        <dbReference type="Proteomes" id="UP000226429"/>
    </source>
</evidence>
<dbReference type="InterPro" id="IPR002347">
    <property type="entry name" value="SDR_fam"/>
</dbReference>
<dbReference type="InterPro" id="IPR011284">
    <property type="entry name" value="3oxo_ACP_reduc"/>
</dbReference>
<dbReference type="GO" id="GO:0051287">
    <property type="term" value="F:NAD binding"/>
    <property type="evidence" value="ECO:0007669"/>
    <property type="project" value="UniProtKB-UniRule"/>
</dbReference>
<dbReference type="EMBL" id="NMOS02000003">
    <property type="protein sequence ID" value="RDH40836.1"/>
    <property type="molecule type" value="Genomic_DNA"/>
</dbReference>
<keyword evidence="5 12" id="KW-0276">Fatty acid metabolism</keyword>
<dbReference type="NCBIfam" id="NF004197">
    <property type="entry name" value="PRK05653.1-1"/>
    <property type="match status" value="1"/>
</dbReference>
<dbReference type="InterPro" id="IPR057326">
    <property type="entry name" value="KR_dom"/>
</dbReference>
<feature type="domain" description="Ketoreductase" evidence="13">
    <location>
        <begin position="7"/>
        <end position="190"/>
    </location>
</feature>
<protein>
    <recommendedName>
        <fullName evidence="12">3-oxoacyl-[acyl-carrier-protein] reductase</fullName>
        <ecNumber evidence="12">1.1.1.100</ecNumber>
    </recommendedName>
</protein>
<dbReference type="AlphaFoldDB" id="A0A370CL14"/>
<dbReference type="InterPro" id="IPR036291">
    <property type="entry name" value="NAD(P)-bd_dom_sf"/>
</dbReference>
<dbReference type="EC" id="1.1.1.100" evidence="12"/>
<evidence type="ECO:0000256" key="3">
    <source>
        <dbReference type="ARBA" id="ARBA00006484"/>
    </source>
</evidence>
<comment type="caution">
    <text evidence="14">The sequence shown here is derived from an EMBL/GenBank/DDBJ whole genome shotgun (WGS) entry which is preliminary data.</text>
</comment>
<feature type="binding site" evidence="11">
    <location>
        <begin position="154"/>
        <end position="158"/>
    </location>
    <ligand>
        <name>NADP(+)</name>
        <dbReference type="ChEBI" id="CHEBI:58349"/>
    </ligand>
</feature>
<evidence type="ECO:0000256" key="1">
    <source>
        <dbReference type="ARBA" id="ARBA00002607"/>
    </source>
</evidence>
<dbReference type="Proteomes" id="UP000226429">
    <property type="component" value="Unassembled WGS sequence"/>
</dbReference>
<keyword evidence="8 12" id="KW-0443">Lipid metabolism</keyword>
<evidence type="ECO:0000259" key="13">
    <source>
        <dbReference type="SMART" id="SM00822"/>
    </source>
</evidence>
<dbReference type="SUPFAM" id="SSF51735">
    <property type="entry name" value="NAD(P)-binding Rossmann-fold domains"/>
    <property type="match status" value="1"/>
</dbReference>
<dbReference type="InterPro" id="IPR020904">
    <property type="entry name" value="Sc_DH/Rdtase_CS"/>
</dbReference>
<sequence length="247" mass="26360">MRLLENKVALITGASRGIGAAIALAMAEQGALVAATATTAAGAENISQRLQAHGLKGKGFVLNLSDDASIKSLFAELQDFGLPNILVNNAGITRDNLLLRMKAEEWDAVINTNLNAVFKLTQLCLKPMLKAQFGRIINIASVVASTGNPGQANYAAAKAGLIGFSKSLAQEVATRHITVNVLAPGFIETDMTRQLNEAQRKFLLEKIPLKRLGQPIDVARACVFLASDWADYVTGLTLHVNGGMYMN</sequence>
<evidence type="ECO:0000256" key="4">
    <source>
        <dbReference type="ARBA" id="ARBA00022516"/>
    </source>
</evidence>
<feature type="binding site" evidence="11">
    <location>
        <begin position="13"/>
        <end position="16"/>
    </location>
    <ligand>
        <name>NADP(+)</name>
        <dbReference type="ChEBI" id="CHEBI:58349"/>
    </ligand>
</feature>
<dbReference type="NCBIfam" id="TIGR01830">
    <property type="entry name" value="3oxo_ACP_reduc"/>
    <property type="match status" value="1"/>
</dbReference>
<feature type="binding site" evidence="11">
    <location>
        <position position="187"/>
    </location>
    <ligand>
        <name>NADP(+)</name>
        <dbReference type="ChEBI" id="CHEBI:58349"/>
    </ligand>
</feature>
<dbReference type="PRINTS" id="PR00080">
    <property type="entry name" value="SDRFAMILY"/>
</dbReference>
<accession>A0A370CL14</accession>
<dbReference type="GO" id="GO:0004316">
    <property type="term" value="F:3-oxoacyl-[acyl-carrier-protein] reductase (NADPH) activity"/>
    <property type="evidence" value="ECO:0007669"/>
    <property type="project" value="UniProtKB-UniRule"/>
</dbReference>
<keyword evidence="15" id="KW-1185">Reference proteome</keyword>